<reference evidence="2 3" key="1">
    <citation type="submission" date="2020-08" db="EMBL/GenBank/DDBJ databases">
        <title>Genomic Encyclopedia of Type Strains, Phase IV (KMG-IV): sequencing the most valuable type-strain genomes for metagenomic binning, comparative biology and taxonomic classification.</title>
        <authorList>
            <person name="Goeker M."/>
        </authorList>
    </citation>
    <scope>NUCLEOTIDE SEQUENCE [LARGE SCALE GENOMIC DNA]</scope>
    <source>
        <strain evidence="2 3">DSM 11490</strain>
    </source>
</reference>
<keyword evidence="1" id="KW-1133">Transmembrane helix</keyword>
<proteinExistence type="predicted"/>
<keyword evidence="1" id="KW-0812">Transmembrane</keyword>
<keyword evidence="3" id="KW-1185">Reference proteome</keyword>
<dbReference type="EMBL" id="JACJIB010000005">
    <property type="protein sequence ID" value="MBA8914122.1"/>
    <property type="molecule type" value="Genomic_DNA"/>
</dbReference>
<dbReference type="Proteomes" id="UP000543554">
    <property type="component" value="Unassembled WGS sequence"/>
</dbReference>
<evidence type="ECO:0000313" key="2">
    <source>
        <dbReference type="EMBL" id="MBA8914122.1"/>
    </source>
</evidence>
<dbReference type="AlphaFoldDB" id="A0AA40S4I2"/>
<name>A0AA40S4I2_9HYPH</name>
<keyword evidence="1" id="KW-0472">Membrane</keyword>
<evidence type="ECO:0000313" key="3">
    <source>
        <dbReference type="Proteomes" id="UP000543554"/>
    </source>
</evidence>
<protein>
    <submittedName>
        <fullName evidence="2">Uncharacterized protein</fullName>
    </submittedName>
</protein>
<gene>
    <name evidence="2" type="ORF">HNR51_003213</name>
</gene>
<comment type="caution">
    <text evidence="2">The sequence shown here is derived from an EMBL/GenBank/DDBJ whole genome shotgun (WGS) entry which is preliminary data.</text>
</comment>
<dbReference type="RefSeq" id="WP_182555576.1">
    <property type="nucleotide sequence ID" value="NZ_BPRF01000003.1"/>
</dbReference>
<accession>A0AA40S4I2</accession>
<evidence type="ECO:0000256" key="1">
    <source>
        <dbReference type="SAM" id="Phobius"/>
    </source>
</evidence>
<feature type="transmembrane region" description="Helical" evidence="1">
    <location>
        <begin position="24"/>
        <end position="44"/>
    </location>
</feature>
<organism evidence="2 3">
    <name type="scientific">Methylorubrum thiocyanatum</name>
    <dbReference type="NCBI Taxonomy" id="47958"/>
    <lineage>
        <taxon>Bacteria</taxon>
        <taxon>Pseudomonadati</taxon>
        <taxon>Pseudomonadota</taxon>
        <taxon>Alphaproteobacteria</taxon>
        <taxon>Hyphomicrobiales</taxon>
        <taxon>Methylobacteriaceae</taxon>
        <taxon>Methylorubrum</taxon>
    </lineage>
</organism>
<sequence length="46" mass="5035">MSEGTTIETVDQARQGETSEHMRWVLFWTVALTIAAVGSAWLAIIG</sequence>